<keyword evidence="3" id="KW-0233">DNA recombination</keyword>
<keyword evidence="2" id="KW-0238">DNA-binding</keyword>
<organism evidence="6 7">
    <name type="scientific">Natrarchaeobaculum aegyptiacum</name>
    <dbReference type="NCBI Taxonomy" id="745377"/>
    <lineage>
        <taxon>Archaea</taxon>
        <taxon>Methanobacteriati</taxon>
        <taxon>Methanobacteriota</taxon>
        <taxon>Stenosarchaea group</taxon>
        <taxon>Halobacteria</taxon>
        <taxon>Halobacteriales</taxon>
        <taxon>Natrialbaceae</taxon>
        <taxon>Natrarchaeobaculum</taxon>
    </lineage>
</organism>
<dbReference type="PROSITE" id="PS51736">
    <property type="entry name" value="RECOMBINASES_3"/>
    <property type="match status" value="1"/>
</dbReference>
<dbReference type="GO" id="GO:0000150">
    <property type="term" value="F:DNA strand exchange activity"/>
    <property type="evidence" value="ECO:0007669"/>
    <property type="project" value="InterPro"/>
</dbReference>
<evidence type="ECO:0000259" key="5">
    <source>
        <dbReference type="PROSITE" id="PS51736"/>
    </source>
</evidence>
<feature type="domain" description="Resolvase/invertase-type recombinase catalytic" evidence="5">
    <location>
        <begin position="2"/>
        <end position="143"/>
    </location>
</feature>
<dbReference type="SMART" id="SM00857">
    <property type="entry name" value="Resolvase"/>
    <property type="match status" value="1"/>
</dbReference>
<dbReference type="GeneID" id="32895294"/>
<dbReference type="PANTHER" id="PTHR30461:SF2">
    <property type="entry name" value="SERINE RECOMBINASE PINE-RELATED"/>
    <property type="match status" value="1"/>
</dbReference>
<dbReference type="CDD" id="cd03768">
    <property type="entry name" value="SR_ResInv"/>
    <property type="match status" value="1"/>
</dbReference>
<dbReference type="InterPro" id="IPR006118">
    <property type="entry name" value="Recombinase_CS"/>
</dbReference>
<keyword evidence="1" id="KW-0229">DNA integration</keyword>
<dbReference type="AlphaFoldDB" id="A0A2Z2HUG4"/>
<evidence type="ECO:0000313" key="6">
    <source>
        <dbReference type="EMBL" id="ARS90800.1"/>
    </source>
</evidence>
<reference evidence="7" key="1">
    <citation type="submission" date="2017-02" db="EMBL/GenBank/DDBJ databases">
        <title>Natronthermophilus aegyptiacus gen. nov.,sp. nov., an aerobic, extremely halophilic alkalithermophilic archaeon isolated from the athalassohaline Wadi An Natrun, Egypt.</title>
        <authorList>
            <person name="Zhao B."/>
        </authorList>
    </citation>
    <scope>NUCLEOTIDE SEQUENCE [LARGE SCALE GENOMIC DNA]</scope>
    <source>
        <strain evidence="7">JW/NM-HA 15</strain>
    </source>
</reference>
<dbReference type="PANTHER" id="PTHR30461">
    <property type="entry name" value="DNA-INVERTASE FROM LAMBDOID PROPHAGE"/>
    <property type="match status" value="1"/>
</dbReference>
<dbReference type="SUPFAM" id="SSF53041">
    <property type="entry name" value="Resolvase-like"/>
    <property type="match status" value="1"/>
</dbReference>
<gene>
    <name evidence="6" type="ORF">B1756_14430</name>
</gene>
<dbReference type="InterPro" id="IPR036162">
    <property type="entry name" value="Resolvase-like_N_sf"/>
</dbReference>
<evidence type="ECO:0000256" key="3">
    <source>
        <dbReference type="ARBA" id="ARBA00023172"/>
    </source>
</evidence>
<feature type="region of interest" description="Disordered" evidence="4">
    <location>
        <begin position="132"/>
        <end position="157"/>
    </location>
</feature>
<evidence type="ECO:0000256" key="1">
    <source>
        <dbReference type="ARBA" id="ARBA00022908"/>
    </source>
</evidence>
<name>A0A2Z2HUG4_9EURY</name>
<dbReference type="EMBL" id="CP019893">
    <property type="protein sequence ID" value="ARS90800.1"/>
    <property type="molecule type" value="Genomic_DNA"/>
</dbReference>
<accession>A0A2Z2HUG4</accession>
<evidence type="ECO:0000256" key="2">
    <source>
        <dbReference type="ARBA" id="ARBA00023125"/>
    </source>
</evidence>
<dbReference type="GO" id="GO:0015074">
    <property type="term" value="P:DNA integration"/>
    <property type="evidence" value="ECO:0007669"/>
    <property type="project" value="UniProtKB-KW"/>
</dbReference>
<dbReference type="KEGG" id="naj:B1756_14430"/>
<dbReference type="Gene3D" id="3.40.50.1390">
    <property type="entry name" value="Resolvase, N-terminal catalytic domain"/>
    <property type="match status" value="1"/>
</dbReference>
<keyword evidence="7" id="KW-1185">Reference proteome</keyword>
<evidence type="ECO:0000256" key="4">
    <source>
        <dbReference type="SAM" id="MobiDB-lite"/>
    </source>
</evidence>
<evidence type="ECO:0000313" key="7">
    <source>
        <dbReference type="Proteomes" id="UP000250088"/>
    </source>
</evidence>
<dbReference type="Pfam" id="PF00239">
    <property type="entry name" value="Resolvase"/>
    <property type="match status" value="1"/>
</dbReference>
<dbReference type="Proteomes" id="UP000250088">
    <property type="component" value="Chromosome"/>
</dbReference>
<dbReference type="OrthoDB" id="24728at2157"/>
<sequence length="240" mass="27672">MATAAYIRVSTSEQDPERQYQDIKSKFDVSRKDLYADVEHGDVFTGRDGYDELMDSLNDYDKVAFEELTRLGRSAREMRDTADTLREAGVTIATVSPLREFPPDEDDAMSKLFFDILTRMAEAELERIRSRTKSGIRQAKREGKHVGNPPRGYTVEDGFLEPVEGEYERISEFIREVNKGRAKAPTARFFGVDETSYQSILENSDRYWDAEYVGDEEWRRRRVEVQNGEKELDPLGEVEA</sequence>
<dbReference type="InterPro" id="IPR006119">
    <property type="entry name" value="Resolv_N"/>
</dbReference>
<dbReference type="InterPro" id="IPR050639">
    <property type="entry name" value="SSR_resolvase"/>
</dbReference>
<proteinExistence type="predicted"/>
<protein>
    <recommendedName>
        <fullName evidence="5">Resolvase/invertase-type recombinase catalytic domain-containing protein</fullName>
    </recommendedName>
</protein>
<dbReference type="GO" id="GO:0003677">
    <property type="term" value="F:DNA binding"/>
    <property type="evidence" value="ECO:0007669"/>
    <property type="project" value="UniProtKB-KW"/>
</dbReference>
<dbReference type="PROSITE" id="PS00397">
    <property type="entry name" value="RECOMBINASES_1"/>
    <property type="match status" value="1"/>
</dbReference>
<dbReference type="RefSeq" id="WP_161493188.1">
    <property type="nucleotide sequence ID" value="NZ_CP019893.1"/>
</dbReference>